<keyword evidence="11" id="KW-1185">Reference proteome</keyword>
<dbReference type="InterPro" id="IPR005122">
    <property type="entry name" value="Uracil-DNA_glycosylase-like"/>
</dbReference>
<dbReference type="NCBIfam" id="NF003589">
    <property type="entry name" value="PRK05254.1-2"/>
    <property type="match status" value="1"/>
</dbReference>
<dbReference type="Gene3D" id="3.40.470.10">
    <property type="entry name" value="Uracil-DNA glycosylase-like domain"/>
    <property type="match status" value="1"/>
</dbReference>
<dbReference type="GO" id="GO:0005739">
    <property type="term" value="C:mitochondrion"/>
    <property type="evidence" value="ECO:0007669"/>
    <property type="project" value="UniProtKB-SubCell"/>
</dbReference>
<dbReference type="HAMAP" id="MF_00148">
    <property type="entry name" value="UDG"/>
    <property type="match status" value="1"/>
</dbReference>
<protein>
    <recommendedName>
        <fullName evidence="3 7">Uracil-DNA glycosylase</fullName>
        <shortName evidence="7">UDG</shortName>
        <ecNumber evidence="3 7">3.2.2.27</ecNumber>
    </recommendedName>
</protein>
<dbReference type="PANTHER" id="PTHR11264">
    <property type="entry name" value="URACIL-DNA GLYCOSYLASE"/>
    <property type="match status" value="1"/>
</dbReference>
<comment type="function">
    <text evidence="7 9">Excises uracil residues from the DNA which can arise as a result of misincorporation of dUMP residues by DNA polymerase or due to deamination of cytosine.</text>
</comment>
<evidence type="ECO:0000256" key="6">
    <source>
        <dbReference type="ARBA" id="ARBA00023204"/>
    </source>
</evidence>
<dbReference type="SMART" id="SM00987">
    <property type="entry name" value="UreE_C"/>
    <property type="match status" value="1"/>
</dbReference>
<evidence type="ECO:0000256" key="4">
    <source>
        <dbReference type="ARBA" id="ARBA00022763"/>
    </source>
</evidence>
<dbReference type="AlphaFoldDB" id="A0A915MGA0"/>
<feature type="active site" description="Proton acceptor" evidence="7 8">
    <location>
        <position position="163"/>
    </location>
</feature>
<organism evidence="11 12">
    <name type="scientific">Meloidogyne javanica</name>
    <name type="common">Root-knot nematode worm</name>
    <dbReference type="NCBI Taxonomy" id="6303"/>
    <lineage>
        <taxon>Eukaryota</taxon>
        <taxon>Metazoa</taxon>
        <taxon>Ecdysozoa</taxon>
        <taxon>Nematoda</taxon>
        <taxon>Chromadorea</taxon>
        <taxon>Rhabditida</taxon>
        <taxon>Tylenchina</taxon>
        <taxon>Tylenchomorpha</taxon>
        <taxon>Tylenchoidea</taxon>
        <taxon>Meloidogynidae</taxon>
        <taxon>Meloidogyninae</taxon>
        <taxon>Meloidogyne</taxon>
        <taxon>Meloidogyne incognita group</taxon>
    </lineage>
</organism>
<feature type="domain" description="Uracil-DNA glycosylase-like" evidence="10">
    <location>
        <begin position="148"/>
        <end position="309"/>
    </location>
</feature>
<dbReference type="GO" id="GO:0097510">
    <property type="term" value="P:base-excision repair, AP site formation via deaminated base removal"/>
    <property type="evidence" value="ECO:0007669"/>
    <property type="project" value="TreeGrafter"/>
</dbReference>
<accession>A0A915MGA0</accession>
<evidence type="ECO:0000256" key="5">
    <source>
        <dbReference type="ARBA" id="ARBA00022801"/>
    </source>
</evidence>
<keyword evidence="6 7" id="KW-0234">DNA repair</keyword>
<evidence type="ECO:0000256" key="3">
    <source>
        <dbReference type="ARBA" id="ARBA00012030"/>
    </source>
</evidence>
<dbReference type="NCBIfam" id="NF003592">
    <property type="entry name" value="PRK05254.1-5"/>
    <property type="match status" value="1"/>
</dbReference>
<dbReference type="SMART" id="SM00986">
    <property type="entry name" value="UDG"/>
    <property type="match status" value="1"/>
</dbReference>
<name>A0A915MGA0_MELJA</name>
<dbReference type="GO" id="GO:0004844">
    <property type="term" value="F:uracil DNA N-glycosylase activity"/>
    <property type="evidence" value="ECO:0007669"/>
    <property type="project" value="UniProtKB-UniRule"/>
</dbReference>
<dbReference type="InterPro" id="IPR002043">
    <property type="entry name" value="UDG_fam1"/>
</dbReference>
<comment type="subcellular location">
    <subcellularLocation>
        <location evidence="7">Mitochondrion</location>
    </subcellularLocation>
    <subcellularLocation>
        <location evidence="7">Nucleus</location>
    </subcellularLocation>
</comment>
<dbReference type="PROSITE" id="PS00130">
    <property type="entry name" value="U_DNA_GLYCOSYLASE"/>
    <property type="match status" value="1"/>
</dbReference>
<comment type="catalytic activity">
    <reaction evidence="1 7 9">
        <text>Hydrolyzes single-stranded DNA or mismatched double-stranded DNA and polynucleotides, releasing free uracil.</text>
        <dbReference type="EC" id="3.2.2.27"/>
    </reaction>
</comment>
<dbReference type="PANTHER" id="PTHR11264:SF7">
    <property type="entry name" value="URACIL-DNA GLYCOSYLASE"/>
    <property type="match status" value="1"/>
</dbReference>
<evidence type="ECO:0000259" key="10">
    <source>
        <dbReference type="SMART" id="SM00986"/>
    </source>
</evidence>
<comment type="similarity">
    <text evidence="2 7 9">Belongs to the uracil-DNA glycosylase (UDG) superfamily. UNG family.</text>
</comment>
<keyword evidence="5 7" id="KW-0378">Hydrolase</keyword>
<dbReference type="SUPFAM" id="SSF52141">
    <property type="entry name" value="Uracil-DNA glycosylase-like"/>
    <property type="match status" value="1"/>
</dbReference>
<evidence type="ECO:0000256" key="1">
    <source>
        <dbReference type="ARBA" id="ARBA00001400"/>
    </source>
</evidence>
<dbReference type="NCBIfam" id="NF003588">
    <property type="entry name" value="PRK05254.1-1"/>
    <property type="match status" value="1"/>
</dbReference>
<keyword evidence="7" id="KW-0496">Mitochondrion</keyword>
<dbReference type="Proteomes" id="UP000887561">
    <property type="component" value="Unplaced"/>
</dbReference>
<dbReference type="CDD" id="cd10027">
    <property type="entry name" value="UDG-F1-like"/>
    <property type="match status" value="1"/>
</dbReference>
<keyword evidence="4 7" id="KW-0227">DNA damage</keyword>
<dbReference type="InterPro" id="IPR018085">
    <property type="entry name" value="Ura-DNA_Glyclase_AS"/>
</dbReference>
<evidence type="ECO:0000256" key="2">
    <source>
        <dbReference type="ARBA" id="ARBA00008184"/>
    </source>
</evidence>
<dbReference type="InterPro" id="IPR036895">
    <property type="entry name" value="Uracil-DNA_glycosylase-like_sf"/>
</dbReference>
<sequence length="324" mass="36835">MPAKQQTLIELFSKSAGKENVGNKRVMACRSTGDSPERKRLSTNKAYYFYIFRLPPIKLNVENIHSNTSTPFVNILKDQNKQLSVSSPLPNEQLDPIFCTLVEPEWRKLLTSELKKEYIKSIHQFLIIQYEKGITIFPPRSLIFNAFNLTPFNEIKVVLLGQDPYHNLSQAHGLCFSVPQGTLPPPSLKNIYKELSSEFPDFKIPTHGELTCWAKQGIFMLNATLTVEAHKPNSHSNIGWQIFTDSVIKLISSKSNNGVVFLLWGGFAHRKEKLVDKSRHRVIKTAHPSPLSVTKFFGSKCFSKTNDLLKELGREPINWNVVLV</sequence>
<dbReference type="GO" id="GO:0005634">
    <property type="term" value="C:nucleus"/>
    <property type="evidence" value="ECO:0007669"/>
    <property type="project" value="UniProtKB-SubCell"/>
</dbReference>
<evidence type="ECO:0000256" key="9">
    <source>
        <dbReference type="RuleBase" id="RU003780"/>
    </source>
</evidence>
<evidence type="ECO:0000313" key="11">
    <source>
        <dbReference type="Proteomes" id="UP000887561"/>
    </source>
</evidence>
<dbReference type="FunFam" id="3.40.470.10:FF:000001">
    <property type="entry name" value="Uracil-DNA glycosylase"/>
    <property type="match status" value="1"/>
</dbReference>
<dbReference type="Pfam" id="PF03167">
    <property type="entry name" value="UDG"/>
    <property type="match status" value="1"/>
</dbReference>
<evidence type="ECO:0000256" key="8">
    <source>
        <dbReference type="PROSITE-ProRule" id="PRU10072"/>
    </source>
</evidence>
<dbReference type="WBParaSite" id="scaffold35807_cov292.g22719">
    <property type="protein sequence ID" value="scaffold35807_cov292.g22719"/>
    <property type="gene ID" value="scaffold35807_cov292.g22719"/>
</dbReference>
<evidence type="ECO:0000256" key="7">
    <source>
        <dbReference type="HAMAP-Rule" id="MF_03166"/>
    </source>
</evidence>
<dbReference type="EC" id="3.2.2.27" evidence="3 7"/>
<reference evidence="12" key="1">
    <citation type="submission" date="2022-11" db="UniProtKB">
        <authorList>
            <consortium name="WormBaseParasite"/>
        </authorList>
    </citation>
    <scope>IDENTIFICATION</scope>
</reference>
<proteinExistence type="inferred from homology"/>
<keyword evidence="7" id="KW-0539">Nucleus</keyword>
<evidence type="ECO:0000313" key="12">
    <source>
        <dbReference type="WBParaSite" id="scaffold35807_cov292.g22719"/>
    </source>
</evidence>
<dbReference type="NCBIfam" id="TIGR00628">
    <property type="entry name" value="ung"/>
    <property type="match status" value="1"/>
</dbReference>